<comment type="similarity">
    <text evidence="2">Belongs to the RmuC family.</text>
</comment>
<organism evidence="6 7">
    <name type="scientific">Litoribacter ruber</name>
    <dbReference type="NCBI Taxonomy" id="702568"/>
    <lineage>
        <taxon>Bacteria</taxon>
        <taxon>Pseudomonadati</taxon>
        <taxon>Bacteroidota</taxon>
        <taxon>Cytophagia</taxon>
        <taxon>Cytophagales</taxon>
        <taxon>Cyclobacteriaceae</taxon>
        <taxon>Litoribacter</taxon>
    </lineage>
</organism>
<dbReference type="RefSeq" id="WP_213943877.1">
    <property type="nucleotide sequence ID" value="NZ_JAHCMY010000001.1"/>
</dbReference>
<evidence type="ECO:0000256" key="3">
    <source>
        <dbReference type="ARBA" id="ARBA00023054"/>
    </source>
</evidence>
<dbReference type="EMBL" id="JAHCMY010000001">
    <property type="protein sequence ID" value="MBS9523009.1"/>
    <property type="molecule type" value="Genomic_DNA"/>
</dbReference>
<comment type="function">
    <text evidence="1">Involved in DNA recombination.</text>
</comment>
<proteinExistence type="inferred from homology"/>
<evidence type="ECO:0000256" key="2">
    <source>
        <dbReference type="ARBA" id="ARBA00009840"/>
    </source>
</evidence>
<dbReference type="PANTHER" id="PTHR30563:SF0">
    <property type="entry name" value="DNA RECOMBINATION PROTEIN RMUC"/>
    <property type="match status" value="1"/>
</dbReference>
<accession>A0AAP2G0K4</accession>
<feature type="coiled-coil region" evidence="5">
    <location>
        <begin position="6"/>
        <end position="99"/>
    </location>
</feature>
<evidence type="ECO:0000313" key="7">
    <source>
        <dbReference type="Proteomes" id="UP001319104"/>
    </source>
</evidence>
<evidence type="ECO:0000313" key="6">
    <source>
        <dbReference type="EMBL" id="MBS9523009.1"/>
    </source>
</evidence>
<dbReference type="Pfam" id="PF02646">
    <property type="entry name" value="RmuC"/>
    <property type="match status" value="1"/>
</dbReference>
<dbReference type="AlphaFoldDB" id="A0AAP2G0K4"/>
<comment type="caution">
    <text evidence="6">The sequence shown here is derived from an EMBL/GenBank/DDBJ whole genome shotgun (WGS) entry which is preliminary data.</text>
</comment>
<keyword evidence="7" id="KW-1185">Reference proteome</keyword>
<reference evidence="6 7" key="1">
    <citation type="submission" date="2021-05" db="EMBL/GenBank/DDBJ databases">
        <authorList>
            <person name="Zhang Z.D."/>
            <person name="Osman G."/>
        </authorList>
    </citation>
    <scope>NUCLEOTIDE SEQUENCE [LARGE SCALE GENOMIC DNA]</scope>
    <source>
        <strain evidence="6 7">KCTC 32217</strain>
    </source>
</reference>
<dbReference type="GO" id="GO:0006310">
    <property type="term" value="P:DNA recombination"/>
    <property type="evidence" value="ECO:0007669"/>
    <property type="project" value="UniProtKB-KW"/>
</dbReference>
<evidence type="ECO:0000256" key="4">
    <source>
        <dbReference type="ARBA" id="ARBA00023172"/>
    </source>
</evidence>
<protein>
    <submittedName>
        <fullName evidence="6">DNA recombination protein RmuC</fullName>
    </submittedName>
</protein>
<dbReference type="PANTHER" id="PTHR30563">
    <property type="entry name" value="DNA RECOMBINATION PROTEIN RMUC"/>
    <property type="match status" value="1"/>
</dbReference>
<dbReference type="Proteomes" id="UP001319104">
    <property type="component" value="Unassembled WGS sequence"/>
</dbReference>
<dbReference type="InterPro" id="IPR003798">
    <property type="entry name" value="DNA_recombination_RmuC"/>
</dbReference>
<sequence length="437" mass="49984">MSTEQIRSGEEKLREQVERNASLEIRLSENVNLESQYRLSLGRLEDALAREKELIKQFDSLQQEASDTKEKLITSRERAINLEDKLAAQTADLEKLGQKFTQQFELLAGKILEEKSQRFSQQNKENIELILKPLNNELGEFKKKVEETYDKESKERFSLEKQVKDLMALNYQISEEAKNLTAALKGNTKTQGNWGEAILETILQNSGLEKNRHYVVQEFLRDECGEYLYGPNGKRMQPDVTITYPDDRKIIIDSKVSLLAYEQYFNAELADDRKLALQAHLKSIKTHIDQLSAKQYDGYAKVLDFVIMFVPLEAAYIAAVQADSQLWEYAYKKRILLISSSNLIAALKMIKDLWVRTDQSQNALEIAERGGKLYEKFVNFIGSLEEIGGHLEKSQASYETAMKQLKTGRGNLIGQVEKLKQLGAKANSSIPEKLLKE</sequence>
<evidence type="ECO:0000256" key="1">
    <source>
        <dbReference type="ARBA" id="ARBA00003416"/>
    </source>
</evidence>
<gene>
    <name evidence="6" type="primary">rmuC</name>
    <name evidence="6" type="ORF">KI659_03170</name>
</gene>
<name>A0AAP2G0K4_9BACT</name>
<keyword evidence="3 5" id="KW-0175">Coiled coil</keyword>
<keyword evidence="4" id="KW-0233">DNA recombination</keyword>
<evidence type="ECO:0000256" key="5">
    <source>
        <dbReference type="SAM" id="Coils"/>
    </source>
</evidence>